<feature type="compositionally biased region" description="Low complexity" evidence="1">
    <location>
        <begin position="61"/>
        <end position="73"/>
    </location>
</feature>
<keyword evidence="4" id="KW-1185">Reference proteome</keyword>
<evidence type="ECO:0000313" key="4">
    <source>
        <dbReference type="Proteomes" id="UP000838878"/>
    </source>
</evidence>
<evidence type="ECO:0008006" key="5">
    <source>
        <dbReference type="Google" id="ProtNLM"/>
    </source>
</evidence>
<feature type="non-terminal residue" evidence="3">
    <location>
        <position position="209"/>
    </location>
</feature>
<feature type="signal peptide" evidence="2">
    <location>
        <begin position="1"/>
        <end position="25"/>
    </location>
</feature>
<gene>
    <name evidence="3" type="ORF">BINO364_LOCUS4987</name>
</gene>
<evidence type="ECO:0000256" key="2">
    <source>
        <dbReference type="SAM" id="SignalP"/>
    </source>
</evidence>
<accession>A0A8J9Y9R3</accession>
<protein>
    <recommendedName>
        <fullName evidence="5">Secreted protein</fullName>
    </recommendedName>
</protein>
<keyword evidence="2" id="KW-0732">Signal</keyword>
<dbReference type="OrthoDB" id="10528779at2759"/>
<sequence>MNAWCKMLFFISLLLLNELPSFTNAKTNDDEMGVKPLEPAKQSSTDSVALLNMKSPGNRTSVSKSSAHGKSSAQVPYNMMARVNDEDNINLKDSSEKSYPDNRANDVKLSNKEIIDKILNLILKNKQGHVKEKLTYGNQLQANELNSHHHHSNIGFGIDEDWLPYSPQGLDKPGLYAMKLPIKAIQTPRGGILGKLQFHFAPLHKHIEP</sequence>
<feature type="chain" id="PRO_5035430148" description="Secreted protein" evidence="2">
    <location>
        <begin position="26"/>
        <end position="209"/>
    </location>
</feature>
<dbReference type="EMBL" id="OV170233">
    <property type="protein sequence ID" value="CAH0718515.1"/>
    <property type="molecule type" value="Genomic_DNA"/>
</dbReference>
<evidence type="ECO:0000313" key="3">
    <source>
        <dbReference type="EMBL" id="CAH0718515.1"/>
    </source>
</evidence>
<reference evidence="3" key="1">
    <citation type="submission" date="2021-12" db="EMBL/GenBank/DDBJ databases">
        <authorList>
            <person name="Martin H S."/>
        </authorList>
    </citation>
    <scope>NUCLEOTIDE SEQUENCE</scope>
</reference>
<dbReference type="Proteomes" id="UP000838878">
    <property type="component" value="Chromosome 13"/>
</dbReference>
<evidence type="ECO:0000256" key="1">
    <source>
        <dbReference type="SAM" id="MobiDB-lite"/>
    </source>
</evidence>
<proteinExistence type="predicted"/>
<feature type="region of interest" description="Disordered" evidence="1">
    <location>
        <begin position="51"/>
        <end position="76"/>
    </location>
</feature>
<name>A0A8J9Y9R3_9NEOP</name>
<dbReference type="AlphaFoldDB" id="A0A8J9Y9R3"/>
<organism evidence="3 4">
    <name type="scientific">Brenthis ino</name>
    <name type="common">lesser marbled fritillary</name>
    <dbReference type="NCBI Taxonomy" id="405034"/>
    <lineage>
        <taxon>Eukaryota</taxon>
        <taxon>Metazoa</taxon>
        <taxon>Ecdysozoa</taxon>
        <taxon>Arthropoda</taxon>
        <taxon>Hexapoda</taxon>
        <taxon>Insecta</taxon>
        <taxon>Pterygota</taxon>
        <taxon>Neoptera</taxon>
        <taxon>Endopterygota</taxon>
        <taxon>Lepidoptera</taxon>
        <taxon>Glossata</taxon>
        <taxon>Ditrysia</taxon>
        <taxon>Papilionoidea</taxon>
        <taxon>Nymphalidae</taxon>
        <taxon>Heliconiinae</taxon>
        <taxon>Argynnini</taxon>
        <taxon>Brenthis</taxon>
    </lineage>
</organism>